<dbReference type="AlphaFoldDB" id="A0AAN1YCX9"/>
<feature type="domain" description="Phage head morphogenesis" evidence="1">
    <location>
        <begin position="25"/>
        <end position="71"/>
    </location>
</feature>
<proteinExistence type="predicted"/>
<evidence type="ECO:0000259" key="1">
    <source>
        <dbReference type="Pfam" id="PF04233"/>
    </source>
</evidence>
<dbReference type="EMBL" id="CACTPI010000001">
    <property type="protein sequence ID" value="CAA4074927.1"/>
    <property type="molecule type" value="Genomic_DNA"/>
</dbReference>
<comment type="caution">
    <text evidence="2">The sequence shown here is derived from an EMBL/GenBank/DDBJ whole genome shotgun (WGS) entry which is preliminary data.</text>
</comment>
<evidence type="ECO:0000313" key="3">
    <source>
        <dbReference type="Proteomes" id="UP000443708"/>
    </source>
</evidence>
<gene>
    <name evidence="2" type="ORF">SAMEA1029528_00106</name>
</gene>
<reference evidence="2 3" key="1">
    <citation type="submission" date="2019-12" db="EMBL/GenBank/DDBJ databases">
        <authorList>
            <consortium name="Pathogen Informatics"/>
        </authorList>
    </citation>
    <scope>NUCLEOTIDE SEQUENCE [LARGE SCALE GENOMIC DNA]</scope>
    <source>
        <strain evidence="2 3">S040_N01_C01</strain>
    </source>
</reference>
<dbReference type="InterPro" id="IPR006528">
    <property type="entry name" value="Phage_head_morphogenesis_dom"/>
</dbReference>
<protein>
    <submittedName>
        <fullName evidence="2">Phage head morphogenesis protein</fullName>
    </submittedName>
</protein>
<accession>A0AAN1YCX9</accession>
<organism evidence="2 3">
    <name type="scientific">Staphylococcus aureus</name>
    <dbReference type="NCBI Taxonomy" id="1280"/>
    <lineage>
        <taxon>Bacteria</taxon>
        <taxon>Bacillati</taxon>
        <taxon>Bacillota</taxon>
        <taxon>Bacilli</taxon>
        <taxon>Bacillales</taxon>
        <taxon>Staphylococcaceae</taxon>
        <taxon>Staphylococcus</taxon>
    </lineage>
</organism>
<dbReference type="NCBIfam" id="TIGR01641">
    <property type="entry name" value="phageSPP1_gp7"/>
    <property type="match status" value="1"/>
</dbReference>
<dbReference type="Pfam" id="PF04233">
    <property type="entry name" value="Phage_Mu_F"/>
    <property type="match status" value="1"/>
</dbReference>
<sequence>MLFSLFVEKEESQKLTYLKELGEDGEYKYVAKIDSKTSKLCHSLNGKIFKVKDMIPGVNAPPMHPWCRSTTVPHVGNWRDKFFKEREGKYQVEVKEA</sequence>
<name>A0AAN1YCX9_STAAU</name>
<dbReference type="Proteomes" id="UP000443708">
    <property type="component" value="Unassembled WGS sequence"/>
</dbReference>
<evidence type="ECO:0000313" key="2">
    <source>
        <dbReference type="EMBL" id="CAA4074927.1"/>
    </source>
</evidence>